<dbReference type="PANTHER" id="PTHR24067">
    <property type="entry name" value="UBIQUITIN-CONJUGATING ENZYME E2"/>
    <property type="match status" value="1"/>
</dbReference>
<organism evidence="14">
    <name type="scientific">Mucochytrium quahogii</name>
    <dbReference type="NCBI Taxonomy" id="96639"/>
    <lineage>
        <taxon>Eukaryota</taxon>
        <taxon>Sar</taxon>
        <taxon>Stramenopiles</taxon>
        <taxon>Bigyra</taxon>
        <taxon>Labyrinthulomycetes</taxon>
        <taxon>Thraustochytrida</taxon>
        <taxon>Thraustochytriidae</taxon>
        <taxon>Mucochytrium</taxon>
    </lineage>
</organism>
<dbReference type="SUPFAM" id="SSF54495">
    <property type="entry name" value="UBC-like"/>
    <property type="match status" value="1"/>
</dbReference>
<gene>
    <name evidence="14" type="ORF">QSP1433_LOCUS5779</name>
</gene>
<evidence type="ECO:0000256" key="5">
    <source>
        <dbReference type="ARBA" id="ARBA00022786"/>
    </source>
</evidence>
<dbReference type="PROSITE" id="PS50127">
    <property type="entry name" value="UBC_2"/>
    <property type="match status" value="1"/>
</dbReference>
<proteinExistence type="inferred from homology"/>
<dbReference type="EMBL" id="HBHK01009336">
    <property type="protein sequence ID" value="CAD9677405.1"/>
    <property type="molecule type" value="Transcribed_RNA"/>
</dbReference>
<evidence type="ECO:0000256" key="7">
    <source>
        <dbReference type="ARBA" id="ARBA00023242"/>
    </source>
</evidence>
<evidence type="ECO:0000256" key="1">
    <source>
        <dbReference type="ARBA" id="ARBA00004123"/>
    </source>
</evidence>
<name>A0A7S2RPZ4_9STRA</name>
<dbReference type="AlphaFoldDB" id="A0A7S2RPZ4"/>
<sequence length="160" mass="18079">MATGGIAQSRLAAERKQWRKDHPHGFYARPAKREDGSSNMLVWDCGIPGKVNTSWEGGRYTLTLKFTEDFPSAPPEVSFQPPIFHPNVYPSGRVCLSILDPSKGWKPSITLKQMLVGIQDLLDNPNNDDPAQSLASELLRKDPAQYKRRIERQARKYRAT</sequence>
<evidence type="ECO:0000313" key="14">
    <source>
        <dbReference type="EMBL" id="CAD9677405.1"/>
    </source>
</evidence>
<keyword evidence="3" id="KW-0808">Transferase</keyword>
<dbReference type="GO" id="GO:0005524">
    <property type="term" value="F:ATP binding"/>
    <property type="evidence" value="ECO:0007669"/>
    <property type="project" value="UniProtKB-UniRule"/>
</dbReference>
<keyword evidence="7" id="KW-0539">Nucleus</keyword>
<evidence type="ECO:0000256" key="11">
    <source>
        <dbReference type="RuleBase" id="RU362109"/>
    </source>
</evidence>
<dbReference type="CDD" id="cd23798">
    <property type="entry name" value="UBCc_UBE2I"/>
    <property type="match status" value="1"/>
</dbReference>
<dbReference type="GO" id="GO:0005634">
    <property type="term" value="C:nucleus"/>
    <property type="evidence" value="ECO:0007669"/>
    <property type="project" value="UniProtKB-SubCell"/>
</dbReference>
<feature type="domain" description="UBC core" evidence="13">
    <location>
        <begin position="6"/>
        <end position="159"/>
    </location>
</feature>
<keyword evidence="6 11" id="KW-0067">ATP-binding</keyword>
<evidence type="ECO:0000256" key="4">
    <source>
        <dbReference type="ARBA" id="ARBA00022741"/>
    </source>
</evidence>
<keyword evidence="4 11" id="KW-0547">Nucleotide-binding</keyword>
<evidence type="ECO:0000256" key="8">
    <source>
        <dbReference type="ARBA" id="ARBA00039165"/>
    </source>
</evidence>
<feature type="region of interest" description="Disordered" evidence="12">
    <location>
        <begin position="1"/>
        <end position="31"/>
    </location>
</feature>
<evidence type="ECO:0000256" key="9">
    <source>
        <dbReference type="ARBA" id="ARBA00044296"/>
    </source>
</evidence>
<dbReference type="PROSITE" id="PS00183">
    <property type="entry name" value="UBC_1"/>
    <property type="match status" value="1"/>
</dbReference>
<evidence type="ECO:0000256" key="2">
    <source>
        <dbReference type="ARBA" id="ARBA00004718"/>
    </source>
</evidence>
<evidence type="ECO:0000256" key="3">
    <source>
        <dbReference type="ARBA" id="ARBA00022679"/>
    </source>
</evidence>
<evidence type="ECO:0000256" key="6">
    <source>
        <dbReference type="ARBA" id="ARBA00022840"/>
    </source>
</evidence>
<comment type="similarity">
    <text evidence="11">Belongs to the ubiquitin-conjugating enzyme family.</text>
</comment>
<dbReference type="GO" id="GO:0019787">
    <property type="term" value="F:ubiquitin-like protein transferase activity"/>
    <property type="evidence" value="ECO:0007669"/>
    <property type="project" value="UniProtKB-ARBA"/>
</dbReference>
<comment type="subcellular location">
    <subcellularLocation>
        <location evidence="1">Nucleus</location>
    </subcellularLocation>
</comment>
<protein>
    <recommendedName>
        <fullName evidence="8">SUMO-conjugating enzyme UBC9</fullName>
    </recommendedName>
    <alternativeName>
        <fullName evidence="9">Ubiquitin carrier protein 9</fullName>
    </alternativeName>
</protein>
<dbReference type="SMART" id="SM00212">
    <property type="entry name" value="UBCc"/>
    <property type="match status" value="1"/>
</dbReference>
<dbReference type="Pfam" id="PF00179">
    <property type="entry name" value="UQ_con"/>
    <property type="match status" value="1"/>
</dbReference>
<dbReference type="Gene3D" id="3.10.110.10">
    <property type="entry name" value="Ubiquitin Conjugating Enzyme"/>
    <property type="match status" value="1"/>
</dbReference>
<evidence type="ECO:0000256" key="12">
    <source>
        <dbReference type="SAM" id="MobiDB-lite"/>
    </source>
</evidence>
<accession>A0A7S2RPZ4</accession>
<comment type="pathway">
    <text evidence="2">Protein modification; protein sumoylation.</text>
</comment>
<reference evidence="14" key="1">
    <citation type="submission" date="2021-01" db="EMBL/GenBank/DDBJ databases">
        <authorList>
            <person name="Corre E."/>
            <person name="Pelletier E."/>
            <person name="Niang G."/>
            <person name="Scheremetjew M."/>
            <person name="Finn R."/>
            <person name="Kale V."/>
            <person name="Holt S."/>
            <person name="Cochrane G."/>
            <person name="Meng A."/>
            <person name="Brown T."/>
            <person name="Cohen L."/>
        </authorList>
    </citation>
    <scope>NUCLEOTIDE SEQUENCE</scope>
    <source>
        <strain evidence="14">NY070348D</strain>
    </source>
</reference>
<keyword evidence="5 11" id="KW-0833">Ubl conjugation pathway</keyword>
<evidence type="ECO:0000256" key="10">
    <source>
        <dbReference type="PROSITE-ProRule" id="PRU10133"/>
    </source>
</evidence>
<dbReference type="FunFam" id="3.10.110.10:FF:000035">
    <property type="entry name" value="SUMO-conjugating enzyme ubc9"/>
    <property type="match status" value="1"/>
</dbReference>
<dbReference type="InterPro" id="IPR050113">
    <property type="entry name" value="Ub_conjugating_enzyme"/>
</dbReference>
<dbReference type="GO" id="GO:0005694">
    <property type="term" value="C:chromosome"/>
    <property type="evidence" value="ECO:0007669"/>
    <property type="project" value="UniProtKB-ARBA"/>
</dbReference>
<dbReference type="InterPro" id="IPR000608">
    <property type="entry name" value="UBC"/>
</dbReference>
<feature type="active site" description="Glycyl thioester intermediate" evidence="10">
    <location>
        <position position="95"/>
    </location>
</feature>
<evidence type="ECO:0000259" key="13">
    <source>
        <dbReference type="PROSITE" id="PS50127"/>
    </source>
</evidence>
<dbReference type="InterPro" id="IPR023313">
    <property type="entry name" value="UBQ-conjugating_AS"/>
</dbReference>
<dbReference type="InterPro" id="IPR016135">
    <property type="entry name" value="UBQ-conjugating_enzyme/RWD"/>
</dbReference>